<evidence type="ECO:0000313" key="5">
    <source>
        <dbReference type="EMBL" id="GMM35184.1"/>
    </source>
</evidence>
<dbReference type="InterPro" id="IPR008967">
    <property type="entry name" value="p53-like_TF_DNA-bd_sf"/>
</dbReference>
<dbReference type="AlphaFoldDB" id="A0AAV5QKE9"/>
<proteinExistence type="predicted"/>
<feature type="region of interest" description="Disordered" evidence="3">
    <location>
        <begin position="595"/>
        <end position="647"/>
    </location>
</feature>
<comment type="caution">
    <text evidence="5">The sequence shown here is derived from an EMBL/GenBank/DDBJ whole genome shotgun (WGS) entry which is preliminary data.</text>
</comment>
<keyword evidence="1 2" id="KW-0238">DNA-binding</keyword>
<protein>
    <recommendedName>
        <fullName evidence="4">NDT80 domain-containing protein</fullName>
    </recommendedName>
</protein>
<keyword evidence="6" id="KW-1185">Reference proteome</keyword>
<dbReference type="GO" id="GO:0051321">
    <property type="term" value="P:meiotic cell cycle"/>
    <property type="evidence" value="ECO:0007669"/>
    <property type="project" value="TreeGrafter"/>
</dbReference>
<evidence type="ECO:0000313" key="6">
    <source>
        <dbReference type="Proteomes" id="UP001360560"/>
    </source>
</evidence>
<evidence type="ECO:0000256" key="1">
    <source>
        <dbReference type="ARBA" id="ARBA00023125"/>
    </source>
</evidence>
<dbReference type="Proteomes" id="UP001360560">
    <property type="component" value="Unassembled WGS sequence"/>
</dbReference>
<evidence type="ECO:0000256" key="2">
    <source>
        <dbReference type="PROSITE-ProRule" id="PRU00850"/>
    </source>
</evidence>
<sequence length="702" mass="78807">MDMNINYNSIDDEFASLFLQELQNTRMINSEQDENREIVRSEQIQTEVGNANDIDLNVNAGGLPVNTDNLIGSYARYLPLEATFTSNLLGFDGLSYPTIGEQNSQFGMMLVDQGYNNGSNGNRINNFDNVSSNKFSNLATSTDSNMMISKESVDTIAGNAESFENIDSESHNKNEPDDLISRNSLNAMAKTNPEESIVKHYQTKNDHGITMQLISSTVLSFRDINRGKPITIKNSKNENIGLKFDGLINGRIFINPDSFKRFSECREAVNESFSTQLFCYRRNSISIAFSLIFDFMKVGKGEHLFLESLDSKVELEKIRIKLSASLRKRDNNSDKFSIIKNEEEFIMQQSDSDDKILKFHNNSLQLNKSEATLSLEDLASTKKNCKQKSLNISWEQIRFKSATANNRHDAANKFYVIIIAVEFIDKQGSISSQKSFESQPIIVRGRNPSFYSNKGDILIGKNKKVLSSPILENSVQENISGEASPDTPLLKRQKMETKMPLDLEVKMAVKTPNSLNNNNHGPQLRLGESGEKAITEKNNKDNGAVTVTSTISSTTDRNGNYTASIAPNYPGNCNASDTANAANNATASTDIVNINKNNSNNDNENMNDSSDTVNFDNSAESVNRDDDNDDNIDKEKQKQQQDETGESSYEYFKVNDNYYLPPVEVGYFPHHVHHNKQVFKPNIIAGSYSHATENRKQYNYYI</sequence>
<dbReference type="Gene3D" id="2.60.40.1390">
    <property type="entry name" value="NDT80 DNA-binding domain"/>
    <property type="match status" value="1"/>
</dbReference>
<feature type="compositionally biased region" description="Polar residues" evidence="3">
    <location>
        <begin position="612"/>
        <end position="621"/>
    </location>
</feature>
<dbReference type="GO" id="GO:0000228">
    <property type="term" value="C:nuclear chromosome"/>
    <property type="evidence" value="ECO:0007669"/>
    <property type="project" value="TreeGrafter"/>
</dbReference>
<dbReference type="SUPFAM" id="SSF49417">
    <property type="entry name" value="p53-like transcription factors"/>
    <property type="match status" value="1"/>
</dbReference>
<dbReference type="GeneID" id="90073163"/>
<gene>
    <name evidence="5" type="ORF">DASC09_025090</name>
</gene>
<dbReference type="PANTHER" id="PTHR35144:SF1">
    <property type="entry name" value="PROTEIN PACG"/>
    <property type="match status" value="1"/>
</dbReference>
<dbReference type="InterPro" id="IPR024061">
    <property type="entry name" value="NDT80_DNA-bd_dom"/>
</dbReference>
<reference evidence="5 6" key="1">
    <citation type="journal article" date="2023" name="Elife">
        <title>Identification of key yeast species and microbe-microbe interactions impacting larval growth of Drosophila in the wild.</title>
        <authorList>
            <person name="Mure A."/>
            <person name="Sugiura Y."/>
            <person name="Maeda R."/>
            <person name="Honda K."/>
            <person name="Sakurai N."/>
            <person name="Takahashi Y."/>
            <person name="Watada M."/>
            <person name="Katoh T."/>
            <person name="Gotoh A."/>
            <person name="Gotoh Y."/>
            <person name="Taniguchi I."/>
            <person name="Nakamura K."/>
            <person name="Hayashi T."/>
            <person name="Katayama T."/>
            <person name="Uemura T."/>
            <person name="Hattori Y."/>
        </authorList>
    </citation>
    <scope>NUCLEOTIDE SEQUENCE [LARGE SCALE GENOMIC DNA]</scope>
    <source>
        <strain evidence="5 6">SC-9</strain>
    </source>
</reference>
<dbReference type="GO" id="GO:0045944">
    <property type="term" value="P:positive regulation of transcription by RNA polymerase II"/>
    <property type="evidence" value="ECO:0007669"/>
    <property type="project" value="TreeGrafter"/>
</dbReference>
<name>A0AAV5QKE9_9ASCO</name>
<dbReference type="GO" id="GO:0003677">
    <property type="term" value="F:DNA binding"/>
    <property type="evidence" value="ECO:0007669"/>
    <property type="project" value="UniProtKB-KW"/>
</dbReference>
<dbReference type="GO" id="GO:0003700">
    <property type="term" value="F:DNA-binding transcription factor activity"/>
    <property type="evidence" value="ECO:0007669"/>
    <property type="project" value="UniProtKB-UniRule"/>
</dbReference>
<dbReference type="InterPro" id="IPR052605">
    <property type="entry name" value="Fungal_trans_regulator"/>
</dbReference>
<dbReference type="InterPro" id="IPR037141">
    <property type="entry name" value="NDT80_DNA-bd_dom_sf"/>
</dbReference>
<organism evidence="5 6">
    <name type="scientific">Saccharomycopsis crataegensis</name>
    <dbReference type="NCBI Taxonomy" id="43959"/>
    <lineage>
        <taxon>Eukaryota</taxon>
        <taxon>Fungi</taxon>
        <taxon>Dikarya</taxon>
        <taxon>Ascomycota</taxon>
        <taxon>Saccharomycotina</taxon>
        <taxon>Saccharomycetes</taxon>
        <taxon>Saccharomycopsidaceae</taxon>
        <taxon>Saccharomycopsis</taxon>
    </lineage>
</organism>
<evidence type="ECO:0000256" key="3">
    <source>
        <dbReference type="SAM" id="MobiDB-lite"/>
    </source>
</evidence>
<feature type="domain" description="NDT80" evidence="4">
    <location>
        <begin position="191"/>
        <end position="455"/>
    </location>
</feature>
<dbReference type="PROSITE" id="PS51517">
    <property type="entry name" value="NDT80"/>
    <property type="match status" value="1"/>
</dbReference>
<feature type="compositionally biased region" description="Basic and acidic residues" evidence="3">
    <location>
        <begin position="631"/>
        <end position="641"/>
    </location>
</feature>
<dbReference type="RefSeq" id="XP_064852184.1">
    <property type="nucleotide sequence ID" value="XM_064996112.1"/>
</dbReference>
<dbReference type="EMBL" id="BTFZ01000004">
    <property type="protein sequence ID" value="GMM35184.1"/>
    <property type="molecule type" value="Genomic_DNA"/>
</dbReference>
<evidence type="ECO:0000259" key="4">
    <source>
        <dbReference type="PROSITE" id="PS51517"/>
    </source>
</evidence>
<dbReference type="Pfam" id="PF05224">
    <property type="entry name" value="NDT80_PhoG"/>
    <property type="match status" value="1"/>
</dbReference>
<accession>A0AAV5QKE9</accession>
<dbReference type="PANTHER" id="PTHR35144">
    <property type="entry name" value="MEIOSIS-SPECIFIC TRANSCRIPTION FACTOR NDT80"/>
    <property type="match status" value="1"/>
</dbReference>
<feature type="DNA-binding region" description="NDT80" evidence="2">
    <location>
        <begin position="191"/>
        <end position="455"/>
    </location>
</feature>
<feature type="compositionally biased region" description="Low complexity" evidence="3">
    <location>
        <begin position="595"/>
        <end position="611"/>
    </location>
</feature>